<organism evidence="2 3">
    <name type="scientific">Caenorhabditis japonica</name>
    <dbReference type="NCBI Taxonomy" id="281687"/>
    <lineage>
        <taxon>Eukaryota</taxon>
        <taxon>Metazoa</taxon>
        <taxon>Ecdysozoa</taxon>
        <taxon>Nematoda</taxon>
        <taxon>Chromadorea</taxon>
        <taxon>Rhabditida</taxon>
        <taxon>Rhabditina</taxon>
        <taxon>Rhabditomorpha</taxon>
        <taxon>Rhabditoidea</taxon>
        <taxon>Rhabditidae</taxon>
        <taxon>Peloderinae</taxon>
        <taxon>Caenorhabditis</taxon>
    </lineage>
</organism>
<sequence length="222" mass="25285">MTRPELPSMLNQFTVWNSQTTFFLFANSVKEAEDRANRIAMGCPKYGLNINPSKTQILINKHVTRSDITILNTRIESSEKAKYLGRKFVDDGSLTEEISRSIRSGWTAFNTIRREVLQSLQKIRNRLLTTNVIPARLMGARYSPSLTKKTEVGWARITHENDRWAKIVSVWDPTGPARSPGRPPKRGTDDITGSIKILTYNKVLTSNLKHGRRKRLNKHGPL</sequence>
<evidence type="ECO:0000313" key="2">
    <source>
        <dbReference type="EnsemblMetazoa" id="CJA40184.1"/>
    </source>
</evidence>
<protein>
    <recommendedName>
        <fullName evidence="4">Reverse transcriptase domain-containing protein</fullName>
    </recommendedName>
</protein>
<dbReference type="EnsemblMetazoa" id="CJA40184.1">
    <property type="protein sequence ID" value="CJA40184.1"/>
    <property type="gene ID" value="WBGene00216032"/>
</dbReference>
<evidence type="ECO:0000313" key="3">
    <source>
        <dbReference type="Proteomes" id="UP000005237"/>
    </source>
</evidence>
<proteinExistence type="predicted"/>
<dbReference type="Proteomes" id="UP000005237">
    <property type="component" value="Unassembled WGS sequence"/>
</dbReference>
<reference evidence="2" key="2">
    <citation type="submission" date="2022-06" db="UniProtKB">
        <authorList>
            <consortium name="EnsemblMetazoa"/>
        </authorList>
    </citation>
    <scope>IDENTIFICATION</scope>
    <source>
        <strain evidence="2">DF5081</strain>
    </source>
</reference>
<evidence type="ECO:0008006" key="4">
    <source>
        <dbReference type="Google" id="ProtNLM"/>
    </source>
</evidence>
<feature type="region of interest" description="Disordered" evidence="1">
    <location>
        <begin position="172"/>
        <end position="191"/>
    </location>
</feature>
<name>A0A8R1EQU5_CAEJA</name>
<reference evidence="3" key="1">
    <citation type="submission" date="2010-08" db="EMBL/GenBank/DDBJ databases">
        <authorList>
            <consortium name="Caenorhabditis japonica Sequencing Consortium"/>
            <person name="Wilson R.K."/>
        </authorList>
    </citation>
    <scope>NUCLEOTIDE SEQUENCE [LARGE SCALE GENOMIC DNA]</scope>
    <source>
        <strain evidence="3">DF5081</strain>
    </source>
</reference>
<dbReference type="AlphaFoldDB" id="A0A8R1EQU5"/>
<keyword evidence="3" id="KW-1185">Reference proteome</keyword>
<evidence type="ECO:0000256" key="1">
    <source>
        <dbReference type="SAM" id="MobiDB-lite"/>
    </source>
</evidence>
<accession>A0A8R1EQU5</accession>